<dbReference type="Proteomes" id="UP001151699">
    <property type="component" value="Chromosome A"/>
</dbReference>
<evidence type="ECO:0000313" key="2">
    <source>
        <dbReference type="EMBL" id="KAJ6645967.1"/>
    </source>
</evidence>
<comment type="caution">
    <text evidence="2">The sequence shown here is derived from an EMBL/GenBank/DDBJ whole genome shotgun (WGS) entry which is preliminary data.</text>
</comment>
<keyword evidence="3" id="KW-1185">Reference proteome</keyword>
<proteinExistence type="predicted"/>
<dbReference type="OrthoDB" id="6614738at2759"/>
<evidence type="ECO:0000259" key="1">
    <source>
        <dbReference type="Pfam" id="PF24061"/>
    </source>
</evidence>
<name>A0A9Q0S5A0_9DIPT</name>
<dbReference type="InterPro" id="IPR056198">
    <property type="entry name" value="LBD_receptor"/>
</dbReference>
<sequence length="137" mass="15693">MAQVMGLFTEEYDSAKLDAQIRSVLSELLTHNMLNVNLMYNKAETNIVEMVTWFPYEGNCANRILSLRVIDQCEYESNSSDVNIFFVPKKKQKKIPQTLNGCPLKVSSSVWEPYTYFDHNSGKFTKGIEVLLIKTIS</sequence>
<protein>
    <recommendedName>
        <fullName evidence="1">Putative ionotropic receptor ligand binding domain-containing protein</fullName>
    </recommendedName>
</protein>
<accession>A0A9Q0S5A0</accession>
<gene>
    <name evidence="2" type="ORF">Bhyg_01176</name>
</gene>
<dbReference type="AlphaFoldDB" id="A0A9Q0S5A0"/>
<organism evidence="2 3">
    <name type="scientific">Pseudolycoriella hygida</name>
    <dbReference type="NCBI Taxonomy" id="35572"/>
    <lineage>
        <taxon>Eukaryota</taxon>
        <taxon>Metazoa</taxon>
        <taxon>Ecdysozoa</taxon>
        <taxon>Arthropoda</taxon>
        <taxon>Hexapoda</taxon>
        <taxon>Insecta</taxon>
        <taxon>Pterygota</taxon>
        <taxon>Neoptera</taxon>
        <taxon>Endopterygota</taxon>
        <taxon>Diptera</taxon>
        <taxon>Nematocera</taxon>
        <taxon>Sciaroidea</taxon>
        <taxon>Sciaridae</taxon>
        <taxon>Pseudolycoriella</taxon>
    </lineage>
</organism>
<dbReference type="Pfam" id="PF24061">
    <property type="entry name" value="LBD_receptor"/>
    <property type="match status" value="1"/>
</dbReference>
<reference evidence="2" key="1">
    <citation type="submission" date="2022-07" db="EMBL/GenBank/DDBJ databases">
        <authorList>
            <person name="Trinca V."/>
            <person name="Uliana J.V.C."/>
            <person name="Torres T.T."/>
            <person name="Ward R.J."/>
            <person name="Monesi N."/>
        </authorList>
    </citation>
    <scope>NUCLEOTIDE SEQUENCE</scope>
    <source>
        <strain evidence="2">HSMRA1968</strain>
        <tissue evidence="2">Whole embryos</tissue>
    </source>
</reference>
<evidence type="ECO:0000313" key="3">
    <source>
        <dbReference type="Proteomes" id="UP001151699"/>
    </source>
</evidence>
<feature type="domain" description="Putative ionotropic receptor ligand binding" evidence="1">
    <location>
        <begin position="8"/>
        <end position="64"/>
    </location>
</feature>
<dbReference type="EMBL" id="WJQU01000001">
    <property type="protein sequence ID" value="KAJ6645967.1"/>
    <property type="molecule type" value="Genomic_DNA"/>
</dbReference>
<feature type="non-terminal residue" evidence="2">
    <location>
        <position position="1"/>
    </location>
</feature>